<reference evidence="2" key="1">
    <citation type="submission" date="2023-10" db="EMBL/GenBank/DDBJ databases">
        <title>Chromosome-level genome of the transformable northern wattle, Acacia crassicarpa.</title>
        <authorList>
            <person name="Massaro I."/>
            <person name="Sinha N.R."/>
            <person name="Poethig S."/>
            <person name="Leichty A.R."/>
        </authorList>
    </citation>
    <scope>NUCLEOTIDE SEQUENCE</scope>
    <source>
        <strain evidence="2">Acra3RX</strain>
        <tissue evidence="2">Leaf</tissue>
    </source>
</reference>
<sequence length="81" mass="9535">MWCRRELKRSNVTGGLHRLIRRIKGLSHSLFHREELVEVKSEMEIGYPTDVKHVTHIGLDGSITANQDMAWIQTQFFHVRH</sequence>
<keyword evidence="3" id="KW-1185">Reference proteome</keyword>
<dbReference type="Gene3D" id="3.90.810.10">
    <property type="entry name" value="CRIB domain"/>
    <property type="match status" value="1"/>
</dbReference>
<dbReference type="AlphaFoldDB" id="A0AAE1M908"/>
<protein>
    <recommendedName>
        <fullName evidence="1">CRIB domain-containing protein</fullName>
    </recommendedName>
</protein>
<dbReference type="Pfam" id="PF00786">
    <property type="entry name" value="PBD"/>
    <property type="match status" value="1"/>
</dbReference>
<proteinExistence type="predicted"/>
<gene>
    <name evidence="2" type="ORF">QN277_007639</name>
</gene>
<dbReference type="InterPro" id="IPR044509">
    <property type="entry name" value="RIC2/4"/>
</dbReference>
<name>A0AAE1M908_9FABA</name>
<organism evidence="2 3">
    <name type="scientific">Acacia crassicarpa</name>
    <name type="common">northern wattle</name>
    <dbReference type="NCBI Taxonomy" id="499986"/>
    <lineage>
        <taxon>Eukaryota</taxon>
        <taxon>Viridiplantae</taxon>
        <taxon>Streptophyta</taxon>
        <taxon>Embryophyta</taxon>
        <taxon>Tracheophyta</taxon>
        <taxon>Spermatophyta</taxon>
        <taxon>Magnoliopsida</taxon>
        <taxon>eudicotyledons</taxon>
        <taxon>Gunneridae</taxon>
        <taxon>Pentapetalae</taxon>
        <taxon>rosids</taxon>
        <taxon>fabids</taxon>
        <taxon>Fabales</taxon>
        <taxon>Fabaceae</taxon>
        <taxon>Caesalpinioideae</taxon>
        <taxon>mimosoid clade</taxon>
        <taxon>Acacieae</taxon>
        <taxon>Acacia</taxon>
    </lineage>
</organism>
<dbReference type="PROSITE" id="PS50108">
    <property type="entry name" value="CRIB"/>
    <property type="match status" value="1"/>
</dbReference>
<comment type="caution">
    <text evidence="2">The sequence shown here is derived from an EMBL/GenBank/DDBJ whole genome shotgun (WGS) entry which is preliminary data.</text>
</comment>
<dbReference type="EMBL" id="JAWXYG010000012">
    <property type="protein sequence ID" value="KAK4258157.1"/>
    <property type="molecule type" value="Genomic_DNA"/>
</dbReference>
<dbReference type="InterPro" id="IPR036936">
    <property type="entry name" value="CRIB_dom_sf"/>
</dbReference>
<evidence type="ECO:0000313" key="3">
    <source>
        <dbReference type="Proteomes" id="UP001293593"/>
    </source>
</evidence>
<dbReference type="PANTHER" id="PTHR46931:SF14">
    <property type="entry name" value="CRIB DOMAIN-CONTAINING PROTEIN RIC2"/>
    <property type="match status" value="1"/>
</dbReference>
<evidence type="ECO:0000259" key="1">
    <source>
        <dbReference type="PROSITE" id="PS50108"/>
    </source>
</evidence>
<evidence type="ECO:0000313" key="2">
    <source>
        <dbReference type="EMBL" id="KAK4258157.1"/>
    </source>
</evidence>
<dbReference type="InterPro" id="IPR000095">
    <property type="entry name" value="CRIB_dom"/>
</dbReference>
<dbReference type="PANTHER" id="PTHR46931">
    <property type="entry name" value="CRIB DOMAIN-CONTAINING PROTEIN RIC2"/>
    <property type="match status" value="1"/>
</dbReference>
<accession>A0AAE1M908</accession>
<feature type="domain" description="CRIB" evidence="1">
    <location>
        <begin position="45"/>
        <end position="58"/>
    </location>
</feature>
<dbReference type="Proteomes" id="UP001293593">
    <property type="component" value="Unassembled WGS sequence"/>
</dbReference>